<feature type="domain" description="Oligopeptidase A N-terminal" evidence="11">
    <location>
        <begin position="28"/>
        <end position="147"/>
    </location>
</feature>
<evidence type="ECO:0000256" key="3">
    <source>
        <dbReference type="ARBA" id="ARBA00022723"/>
    </source>
</evidence>
<dbReference type="RefSeq" id="WP_034295369.1">
    <property type="nucleotide sequence ID" value="NZ_CP091519.2"/>
</dbReference>
<evidence type="ECO:0000256" key="8">
    <source>
        <dbReference type="ARBA" id="ARBA00026100"/>
    </source>
</evidence>
<keyword evidence="13" id="KW-1185">Reference proteome</keyword>
<dbReference type="Gene3D" id="3.40.390.10">
    <property type="entry name" value="Collagenase (Catalytic Domain)"/>
    <property type="match status" value="1"/>
</dbReference>
<evidence type="ECO:0000256" key="5">
    <source>
        <dbReference type="ARBA" id="ARBA00022833"/>
    </source>
</evidence>
<keyword evidence="2 9" id="KW-0645">Protease</keyword>
<dbReference type="AlphaFoldDB" id="A0A376BN52"/>
<dbReference type="FunFam" id="1.10.1370.40:FF:000007">
    <property type="entry name" value="Oligopeptidase A"/>
    <property type="match status" value="1"/>
</dbReference>
<evidence type="ECO:0000256" key="1">
    <source>
        <dbReference type="ARBA" id="ARBA00006040"/>
    </source>
</evidence>
<comment type="similarity">
    <text evidence="1 9">Belongs to the peptidase M3 family.</text>
</comment>
<dbReference type="SUPFAM" id="SSF55486">
    <property type="entry name" value="Metalloproteases ('zincins'), catalytic domain"/>
    <property type="match status" value="1"/>
</dbReference>
<evidence type="ECO:0000256" key="7">
    <source>
        <dbReference type="ARBA" id="ARBA00024603"/>
    </source>
</evidence>
<name>A0A376BN52_9NEIS</name>
<comment type="cofactor">
    <cofactor evidence="9">
        <name>Zn(2+)</name>
        <dbReference type="ChEBI" id="CHEBI:29105"/>
    </cofactor>
    <text evidence="9">Binds 1 zinc ion.</text>
</comment>
<evidence type="ECO:0000259" key="11">
    <source>
        <dbReference type="Pfam" id="PF19310"/>
    </source>
</evidence>
<keyword evidence="5 9" id="KW-0862">Zinc</keyword>
<dbReference type="Gene3D" id="1.10.1370.40">
    <property type="match status" value="1"/>
</dbReference>
<evidence type="ECO:0000256" key="2">
    <source>
        <dbReference type="ARBA" id="ARBA00022670"/>
    </source>
</evidence>
<comment type="catalytic activity">
    <reaction evidence="7">
        <text>Hydrolysis of oligopeptides, with broad specificity. Gly or Ala commonly occur as P1 or P1' residues, but more distant residues are also important, as is shown by the fact that Z-Gly-Pro-Gly-|-Gly-Pro-Ala is cleaved, but not Z-(Gly)(5).</text>
        <dbReference type="EC" id="3.4.24.70"/>
    </reaction>
</comment>
<dbReference type="PANTHER" id="PTHR43660">
    <property type="entry name" value="DIPEPTIDYL CARBOXYPEPTIDASE"/>
    <property type="match status" value="1"/>
</dbReference>
<gene>
    <name evidence="12" type="primary">prlC</name>
    <name evidence="12" type="ORF">NCTC10283_01357</name>
</gene>
<evidence type="ECO:0000259" key="10">
    <source>
        <dbReference type="Pfam" id="PF01432"/>
    </source>
</evidence>
<protein>
    <recommendedName>
        <fullName evidence="8">oligopeptidase A</fullName>
        <ecNumber evidence="8">3.4.24.70</ecNumber>
    </recommendedName>
</protein>
<organism evidence="12 13">
    <name type="scientific">Alysiella crassa</name>
    <dbReference type="NCBI Taxonomy" id="153491"/>
    <lineage>
        <taxon>Bacteria</taxon>
        <taxon>Pseudomonadati</taxon>
        <taxon>Pseudomonadota</taxon>
        <taxon>Betaproteobacteria</taxon>
        <taxon>Neisseriales</taxon>
        <taxon>Neisseriaceae</taxon>
        <taxon>Alysiella</taxon>
    </lineage>
</organism>
<dbReference type="OrthoDB" id="9773538at2"/>
<dbReference type="STRING" id="1120980.GCA_000745955_02407"/>
<dbReference type="EC" id="3.4.24.70" evidence="8"/>
<evidence type="ECO:0000256" key="4">
    <source>
        <dbReference type="ARBA" id="ARBA00022801"/>
    </source>
</evidence>
<dbReference type="InterPro" id="IPR024079">
    <property type="entry name" value="MetalloPept_cat_dom_sf"/>
</dbReference>
<dbReference type="GO" id="GO:0004222">
    <property type="term" value="F:metalloendopeptidase activity"/>
    <property type="evidence" value="ECO:0007669"/>
    <property type="project" value="UniProtKB-EC"/>
</dbReference>
<dbReference type="GO" id="GO:0006508">
    <property type="term" value="P:proteolysis"/>
    <property type="evidence" value="ECO:0007669"/>
    <property type="project" value="UniProtKB-KW"/>
</dbReference>
<sequence>MSQHILLSLDHEPNFPAIEVAHIKPAMQSAITEARAQIAEIKAQSETTWQNTVERLTDITERVGRIWGVVAHLNSVVDTPELRAVYNELMPEVTVFFTEIGQDIELYARFKAIKNSDRFKRLDDAQQIKLNNDLRGFVLSGAELPPEQQARLAALQTESAQLSAQFSQNVLDATDDFALYFEDERQLAGLPEYALAMFQAAAQAEGKSGYKVGLQAPHYMAIMQYAANRDLREQIYRAYATRASELGKPEWDNTANITRCLEIALEEANLLGYKNYAELSLVTKMADTPTQVMDFLKDLASRAKPFAEKDLAEVREFAAKELGLPEIQSWDLGYASEKLRQAKYAFSETEVKKYFPANKVLSGLFAQIKRLYGVNLTEKTVPTWHKDVRYFELEKGGGIIGGVYMDLYAREGKRGGAWMSDYRGRRRFITGEKAGTIQTPTAYLVCNFTPPVNGKEARLSHDEIITLFHEMGHGLHHLLTRVDELGVSGINGVEWDAVELPSQFMENFVWEYKVLAEMSAHEDTNETLPETLFNKMLAAKNFQRGLFLVRQMEFALFDMRVFSAEDSGSLNNWAQTLAEVRREVAVVQPPEYNRFANSFSHIFAGGYSAGYYSYAWAEVLSADAYAAFEETDDVRGTGARFWNEILAVGGSRSAAESFKAFRGREPSMDALLRHSGFDLQAA</sequence>
<reference evidence="12 13" key="1">
    <citation type="submission" date="2018-06" db="EMBL/GenBank/DDBJ databases">
        <authorList>
            <consortium name="Pathogen Informatics"/>
            <person name="Doyle S."/>
        </authorList>
    </citation>
    <scope>NUCLEOTIDE SEQUENCE [LARGE SCALE GENOMIC DNA]</scope>
    <source>
        <strain evidence="12 13">NCTC10283</strain>
    </source>
</reference>
<dbReference type="Proteomes" id="UP000254209">
    <property type="component" value="Unassembled WGS sequence"/>
</dbReference>
<evidence type="ECO:0000313" key="12">
    <source>
        <dbReference type="EMBL" id="SSY71217.1"/>
    </source>
</evidence>
<dbReference type="InterPro" id="IPR045666">
    <property type="entry name" value="OpdA_N"/>
</dbReference>
<dbReference type="InterPro" id="IPR024077">
    <property type="entry name" value="Neurolysin/TOP_dom2"/>
</dbReference>
<feature type="domain" description="Peptidase M3A/M3B catalytic" evidence="10">
    <location>
        <begin position="222"/>
        <end position="676"/>
    </location>
</feature>
<keyword evidence="6 9" id="KW-0482">Metalloprotease</keyword>
<dbReference type="InterPro" id="IPR045090">
    <property type="entry name" value="Pept_M3A_M3B"/>
</dbReference>
<dbReference type="Gene3D" id="1.10.1370.10">
    <property type="entry name" value="Neurolysin, domain 3"/>
    <property type="match status" value="1"/>
</dbReference>
<dbReference type="InterPro" id="IPR001567">
    <property type="entry name" value="Pept_M3A_M3B_dom"/>
</dbReference>
<dbReference type="Pfam" id="PF01432">
    <property type="entry name" value="Peptidase_M3"/>
    <property type="match status" value="1"/>
</dbReference>
<dbReference type="PANTHER" id="PTHR43660:SF1">
    <property type="entry name" value="DIPEPTIDYL CARBOXYPEPTIDASE"/>
    <property type="match status" value="1"/>
</dbReference>
<dbReference type="FunFam" id="3.40.390.10:FF:000069">
    <property type="entry name" value="Oligopeptidase A"/>
    <property type="match status" value="1"/>
</dbReference>
<evidence type="ECO:0000256" key="9">
    <source>
        <dbReference type="RuleBase" id="RU003435"/>
    </source>
</evidence>
<dbReference type="InterPro" id="IPR034005">
    <property type="entry name" value="M3A_DCP"/>
</dbReference>
<dbReference type="CDD" id="cd06456">
    <property type="entry name" value="M3A_DCP"/>
    <property type="match status" value="1"/>
</dbReference>
<proteinExistence type="inferred from homology"/>
<dbReference type="GO" id="GO:0046872">
    <property type="term" value="F:metal ion binding"/>
    <property type="evidence" value="ECO:0007669"/>
    <property type="project" value="UniProtKB-UniRule"/>
</dbReference>
<dbReference type="EMBL" id="UFSO01000002">
    <property type="protein sequence ID" value="SSY71217.1"/>
    <property type="molecule type" value="Genomic_DNA"/>
</dbReference>
<keyword evidence="3 9" id="KW-0479">Metal-binding</keyword>
<accession>A0A376BN52</accession>
<keyword evidence="4 9" id="KW-0378">Hydrolase</keyword>
<evidence type="ECO:0000256" key="6">
    <source>
        <dbReference type="ARBA" id="ARBA00023049"/>
    </source>
</evidence>
<dbReference type="Pfam" id="PF19310">
    <property type="entry name" value="TOP_N"/>
    <property type="match status" value="1"/>
</dbReference>
<evidence type="ECO:0000313" key="13">
    <source>
        <dbReference type="Proteomes" id="UP000254209"/>
    </source>
</evidence>